<reference evidence="7 8" key="1">
    <citation type="submission" date="2008-02" db="EMBL/GenBank/DDBJ databases">
        <title>Genome sequence of Ureaplasma parvum serovar 3.</title>
        <authorList>
            <person name="Methe B.A."/>
            <person name="Glass J."/>
            <person name="Waites K."/>
            <person name="Shrivastava S."/>
        </authorList>
    </citation>
    <scope>NUCLEOTIDE SEQUENCE [LARGE SCALE GENOMIC DNA]</scope>
    <source>
        <strain evidence="8">ATCC 27815 / 27 / NCTC 11736</strain>
    </source>
</reference>
<dbReference type="InterPro" id="IPR002052">
    <property type="entry name" value="DNA_methylase_N6_adenine_CS"/>
</dbReference>
<dbReference type="GO" id="GO:0003676">
    <property type="term" value="F:nucleic acid binding"/>
    <property type="evidence" value="ECO:0007669"/>
    <property type="project" value="InterPro"/>
</dbReference>
<dbReference type="PANTHER" id="PTHR33841:SF1">
    <property type="entry name" value="DNA METHYLTRANSFERASE A"/>
    <property type="match status" value="1"/>
</dbReference>
<evidence type="ECO:0000256" key="5">
    <source>
        <dbReference type="ARBA" id="ARBA00047942"/>
    </source>
</evidence>
<dbReference type="KEGG" id="upa:UPA3_0036"/>
<dbReference type="GO" id="GO:0009007">
    <property type="term" value="F:site-specific DNA-methyltransferase (adenine-specific) activity"/>
    <property type="evidence" value="ECO:0007669"/>
    <property type="project" value="UniProtKB-EC"/>
</dbReference>
<dbReference type="REBASE" id="19353">
    <property type="entry name" value="M.Upa3ORF36P"/>
</dbReference>
<dbReference type="GO" id="GO:0006304">
    <property type="term" value="P:DNA modification"/>
    <property type="evidence" value="ECO:0007669"/>
    <property type="project" value="InterPro"/>
</dbReference>
<evidence type="ECO:0000256" key="4">
    <source>
        <dbReference type="ARBA" id="ARBA00022691"/>
    </source>
</evidence>
<dbReference type="EMBL" id="CP000942">
    <property type="protein sequence ID" value="ACA33277.1"/>
    <property type="molecule type" value="Genomic_DNA"/>
</dbReference>
<accession>A0A2C9DZ68</accession>
<comment type="catalytic activity">
    <reaction evidence="5">
        <text>a 2'-deoxyadenosine in DNA + S-adenosyl-L-methionine = an N(6)-methyl-2'-deoxyadenosine in DNA + S-adenosyl-L-homocysteine + H(+)</text>
        <dbReference type="Rhea" id="RHEA:15197"/>
        <dbReference type="Rhea" id="RHEA-COMP:12418"/>
        <dbReference type="Rhea" id="RHEA-COMP:12419"/>
        <dbReference type="ChEBI" id="CHEBI:15378"/>
        <dbReference type="ChEBI" id="CHEBI:57856"/>
        <dbReference type="ChEBI" id="CHEBI:59789"/>
        <dbReference type="ChEBI" id="CHEBI:90615"/>
        <dbReference type="ChEBI" id="CHEBI:90616"/>
        <dbReference type="EC" id="2.1.1.72"/>
    </reaction>
</comment>
<evidence type="ECO:0000256" key="2">
    <source>
        <dbReference type="ARBA" id="ARBA00022603"/>
    </source>
</evidence>
<dbReference type="InterPro" id="IPR029063">
    <property type="entry name" value="SAM-dependent_MTases_sf"/>
</dbReference>
<evidence type="ECO:0000256" key="1">
    <source>
        <dbReference type="ARBA" id="ARBA00011900"/>
    </source>
</evidence>
<gene>
    <name evidence="7" type="ordered locus">UPA3_0036</name>
</gene>
<dbReference type="Gene3D" id="3.40.50.150">
    <property type="entry name" value="Vaccinia Virus protein VP39"/>
    <property type="match status" value="1"/>
</dbReference>
<evidence type="ECO:0000256" key="3">
    <source>
        <dbReference type="ARBA" id="ARBA00022679"/>
    </source>
</evidence>
<dbReference type="InterPro" id="IPR050953">
    <property type="entry name" value="N4_N6_ade-DNA_methylase"/>
</dbReference>
<evidence type="ECO:0000259" key="6">
    <source>
        <dbReference type="Pfam" id="PF07669"/>
    </source>
</evidence>
<dbReference type="Proteomes" id="UP000002162">
    <property type="component" value="Chromosome"/>
</dbReference>
<keyword evidence="3" id="KW-0808">Transferase</keyword>
<dbReference type="PRINTS" id="PR00507">
    <property type="entry name" value="N12N6MTFRASE"/>
</dbReference>
<feature type="domain" description="Type II methyltransferase M.TaqI-like" evidence="6">
    <location>
        <begin position="7"/>
        <end position="102"/>
    </location>
</feature>
<dbReference type="HOGENOM" id="CLU_1004516_0_0_14"/>
<dbReference type="EC" id="2.1.1.72" evidence="1"/>
<organism evidence="7 8">
    <name type="scientific">Ureaplasma parvum serovar 3 (strain ATCC 27815 / 27 / NCTC 11736)</name>
    <dbReference type="NCBI Taxonomy" id="505682"/>
    <lineage>
        <taxon>Bacteria</taxon>
        <taxon>Bacillati</taxon>
        <taxon>Mycoplasmatota</taxon>
        <taxon>Mycoplasmoidales</taxon>
        <taxon>Mycoplasmoidaceae</taxon>
        <taxon>Ureaplasma</taxon>
    </lineage>
</organism>
<proteinExistence type="predicted"/>
<keyword evidence="4" id="KW-0949">S-adenosyl-L-methionine</keyword>
<dbReference type="Pfam" id="PF07669">
    <property type="entry name" value="Eco57I"/>
    <property type="match status" value="1"/>
</dbReference>
<dbReference type="SUPFAM" id="SSF53335">
    <property type="entry name" value="S-adenosyl-L-methionine-dependent methyltransferases"/>
    <property type="match status" value="1"/>
</dbReference>
<evidence type="ECO:0000313" key="7">
    <source>
        <dbReference type="EMBL" id="ACA33277.1"/>
    </source>
</evidence>
<sequence>MKINIYDSKMDFVIGNPPYVRIHNLIKEPNLIKNYLFSNKGMTDLYIIFYEIGIKMLNKNGILCYITPSSFFTSLAGLNMRLFLSEYKLIESVCDLKHFQAFNATVYTTIICLNKSKKNECVEYYEFDEKKLKPCFIEKISHNDYFIKNNYYFGPKQKLIFLKKVLLSNKTTNILVKNGYATLSDKIFINDFDFESKFIIPVIKASKGELKKIFYPYDKENFLIDELVLKKDLKMYNYLKFNKNNLLKKIMILVQKIVDMHLVEVKELKILIRIKLQ</sequence>
<dbReference type="PROSITE" id="PS00092">
    <property type="entry name" value="N6_MTASE"/>
    <property type="match status" value="1"/>
</dbReference>
<protein>
    <recommendedName>
        <fullName evidence="1">site-specific DNA-methyltransferase (adenine-specific)</fullName>
        <ecNumber evidence="1">2.1.1.72</ecNumber>
    </recommendedName>
</protein>
<dbReference type="InterPro" id="IPR011639">
    <property type="entry name" value="MethylTrfase_TaqI-like_dom"/>
</dbReference>
<dbReference type="AlphaFoldDB" id="A0A2C9DZ68"/>
<keyword evidence="2" id="KW-0489">Methyltransferase</keyword>
<dbReference type="PANTHER" id="PTHR33841">
    <property type="entry name" value="DNA METHYLTRANSFERASE YEEA-RELATED"/>
    <property type="match status" value="1"/>
</dbReference>
<evidence type="ECO:0000313" key="8">
    <source>
        <dbReference type="Proteomes" id="UP000002162"/>
    </source>
</evidence>
<dbReference type="GO" id="GO:0032259">
    <property type="term" value="P:methylation"/>
    <property type="evidence" value="ECO:0007669"/>
    <property type="project" value="UniProtKB-KW"/>
</dbReference>
<name>A0A2C9DZ68_UREP2</name>